<sequence>MYLARSQRQQVNLMATDNTTSQNSFEDSLASLENIVTAMEKGELPLEEALSSFEQGIKLVKHCEEKLKSAEQRVKILTQSDEGNELQDFDIPDTQNP</sequence>
<keyword evidence="2 6" id="KW-0963">Cytoplasm</keyword>
<dbReference type="Proteomes" id="UP001333710">
    <property type="component" value="Chromosome"/>
</dbReference>
<comment type="subunit">
    <text evidence="6">Heterooligomer composed of large and small subunits.</text>
</comment>
<dbReference type="AlphaFoldDB" id="A0AA48HRT7"/>
<feature type="region of interest" description="Disordered" evidence="7">
    <location>
        <begin position="1"/>
        <end position="24"/>
    </location>
</feature>
<accession>A0AA48HRT7</accession>
<reference evidence="8" key="1">
    <citation type="submission" date="2023-01" db="EMBL/GenBank/DDBJ databases">
        <title>Complete genome sequence of Planctobacterium marinum strain Dej080120_11.</title>
        <authorList>
            <person name="Ueki S."/>
            <person name="Maruyama F."/>
        </authorList>
    </citation>
    <scope>NUCLEOTIDE SEQUENCE</scope>
    <source>
        <strain evidence="8">Dej080120_11</strain>
    </source>
</reference>
<evidence type="ECO:0000256" key="1">
    <source>
        <dbReference type="ARBA" id="ARBA00009998"/>
    </source>
</evidence>
<evidence type="ECO:0000256" key="7">
    <source>
        <dbReference type="SAM" id="MobiDB-lite"/>
    </source>
</evidence>
<dbReference type="InterPro" id="IPR003761">
    <property type="entry name" value="Exonuc_VII_S"/>
</dbReference>
<proteinExistence type="inferred from homology"/>
<keyword evidence="4 6" id="KW-0378">Hydrolase</keyword>
<gene>
    <name evidence="6" type="primary">xseB</name>
    <name evidence="8" type="ORF">MACH26_30630</name>
</gene>
<evidence type="ECO:0000256" key="6">
    <source>
        <dbReference type="HAMAP-Rule" id="MF_00337"/>
    </source>
</evidence>
<dbReference type="PANTHER" id="PTHR34137">
    <property type="entry name" value="EXODEOXYRIBONUCLEASE 7 SMALL SUBUNIT"/>
    <property type="match status" value="1"/>
</dbReference>
<feature type="compositionally biased region" description="Acidic residues" evidence="7">
    <location>
        <begin position="82"/>
        <end position="91"/>
    </location>
</feature>
<keyword evidence="3 6" id="KW-0540">Nuclease</keyword>
<dbReference type="GO" id="GO:0005829">
    <property type="term" value="C:cytosol"/>
    <property type="evidence" value="ECO:0007669"/>
    <property type="project" value="TreeGrafter"/>
</dbReference>
<evidence type="ECO:0000313" key="8">
    <source>
        <dbReference type="EMBL" id="BDX07542.1"/>
    </source>
</evidence>
<protein>
    <recommendedName>
        <fullName evidence="6">Exodeoxyribonuclease 7 small subunit</fullName>
        <ecNumber evidence="6">3.1.11.6</ecNumber>
    </recommendedName>
    <alternativeName>
        <fullName evidence="6">Exodeoxyribonuclease VII small subunit</fullName>
        <shortName evidence="6">Exonuclease VII small subunit</shortName>
    </alternativeName>
</protein>
<comment type="function">
    <text evidence="6">Bidirectionally degrades single-stranded DNA into large acid-insoluble oligonucleotides, which are then degraded further into small acid-soluble oligonucleotides.</text>
</comment>
<comment type="subcellular location">
    <subcellularLocation>
        <location evidence="6">Cytoplasm</location>
    </subcellularLocation>
</comment>
<dbReference type="Gene3D" id="1.10.287.1040">
    <property type="entry name" value="Exonuclease VII, small subunit"/>
    <property type="match status" value="1"/>
</dbReference>
<dbReference type="GO" id="GO:0006308">
    <property type="term" value="P:DNA catabolic process"/>
    <property type="evidence" value="ECO:0007669"/>
    <property type="project" value="UniProtKB-UniRule"/>
</dbReference>
<name>A0AA48HRT7_9ALTE</name>
<evidence type="ECO:0000256" key="3">
    <source>
        <dbReference type="ARBA" id="ARBA00022722"/>
    </source>
</evidence>
<evidence type="ECO:0000256" key="4">
    <source>
        <dbReference type="ARBA" id="ARBA00022801"/>
    </source>
</evidence>
<evidence type="ECO:0000256" key="5">
    <source>
        <dbReference type="ARBA" id="ARBA00022839"/>
    </source>
</evidence>
<dbReference type="SUPFAM" id="SSF116842">
    <property type="entry name" value="XseB-like"/>
    <property type="match status" value="1"/>
</dbReference>
<dbReference type="HAMAP" id="MF_00337">
    <property type="entry name" value="Exonuc_7_S"/>
    <property type="match status" value="1"/>
</dbReference>
<organism evidence="8 9">
    <name type="scientific">Planctobacterium marinum</name>
    <dbReference type="NCBI Taxonomy" id="1631968"/>
    <lineage>
        <taxon>Bacteria</taxon>
        <taxon>Pseudomonadati</taxon>
        <taxon>Pseudomonadota</taxon>
        <taxon>Gammaproteobacteria</taxon>
        <taxon>Alteromonadales</taxon>
        <taxon>Alteromonadaceae</taxon>
        <taxon>Planctobacterium</taxon>
    </lineage>
</organism>
<dbReference type="PANTHER" id="PTHR34137:SF1">
    <property type="entry name" value="EXODEOXYRIBONUCLEASE 7 SMALL SUBUNIT"/>
    <property type="match status" value="1"/>
</dbReference>
<keyword evidence="9" id="KW-1185">Reference proteome</keyword>
<dbReference type="EC" id="3.1.11.6" evidence="6"/>
<dbReference type="KEGG" id="pmaw:MACH26_30630"/>
<feature type="region of interest" description="Disordered" evidence="7">
    <location>
        <begin position="78"/>
        <end position="97"/>
    </location>
</feature>
<dbReference type="InterPro" id="IPR037004">
    <property type="entry name" value="Exonuc_VII_ssu_sf"/>
</dbReference>
<keyword evidence="5 6" id="KW-0269">Exonuclease</keyword>
<dbReference type="GO" id="GO:0008855">
    <property type="term" value="F:exodeoxyribonuclease VII activity"/>
    <property type="evidence" value="ECO:0007669"/>
    <property type="project" value="UniProtKB-UniRule"/>
</dbReference>
<dbReference type="NCBIfam" id="NF002140">
    <property type="entry name" value="PRK00977.1-4"/>
    <property type="match status" value="1"/>
</dbReference>
<evidence type="ECO:0000313" key="9">
    <source>
        <dbReference type="Proteomes" id="UP001333710"/>
    </source>
</evidence>
<dbReference type="Pfam" id="PF02609">
    <property type="entry name" value="Exonuc_VII_S"/>
    <property type="match status" value="1"/>
</dbReference>
<dbReference type="EMBL" id="AP027272">
    <property type="protein sequence ID" value="BDX07542.1"/>
    <property type="molecule type" value="Genomic_DNA"/>
</dbReference>
<dbReference type="NCBIfam" id="TIGR01280">
    <property type="entry name" value="xseB"/>
    <property type="match status" value="1"/>
</dbReference>
<dbReference type="GO" id="GO:0009318">
    <property type="term" value="C:exodeoxyribonuclease VII complex"/>
    <property type="evidence" value="ECO:0007669"/>
    <property type="project" value="UniProtKB-UniRule"/>
</dbReference>
<comment type="similarity">
    <text evidence="1 6">Belongs to the XseB family.</text>
</comment>
<comment type="catalytic activity">
    <reaction evidence="6">
        <text>Exonucleolytic cleavage in either 5'- to 3'- or 3'- to 5'-direction to yield nucleoside 5'-phosphates.</text>
        <dbReference type="EC" id="3.1.11.6"/>
    </reaction>
</comment>
<evidence type="ECO:0000256" key="2">
    <source>
        <dbReference type="ARBA" id="ARBA00022490"/>
    </source>
</evidence>